<dbReference type="CDD" id="cd02966">
    <property type="entry name" value="TlpA_like_family"/>
    <property type="match status" value="1"/>
</dbReference>
<dbReference type="GO" id="GO:0030313">
    <property type="term" value="C:cell envelope"/>
    <property type="evidence" value="ECO:0007669"/>
    <property type="project" value="UniProtKB-SubCell"/>
</dbReference>
<dbReference type="AlphaFoldDB" id="A0A4P6ZFP9"/>
<keyword evidence="4" id="KW-0676">Redox-active center</keyword>
<dbReference type="PROSITE" id="PS00194">
    <property type="entry name" value="THIOREDOXIN_1"/>
    <property type="match status" value="1"/>
</dbReference>
<evidence type="ECO:0000256" key="1">
    <source>
        <dbReference type="ARBA" id="ARBA00004196"/>
    </source>
</evidence>
<evidence type="ECO:0000256" key="2">
    <source>
        <dbReference type="ARBA" id="ARBA00022748"/>
    </source>
</evidence>
<evidence type="ECO:0000313" key="6">
    <source>
        <dbReference type="EMBL" id="QBO58388.1"/>
    </source>
</evidence>
<dbReference type="KEGG" id="csal:NBC122_01573"/>
<dbReference type="SUPFAM" id="SSF52833">
    <property type="entry name" value="Thioredoxin-like"/>
    <property type="match status" value="1"/>
</dbReference>
<organism evidence="6 7">
    <name type="scientific">Chryseobacterium salivictor</name>
    <dbReference type="NCBI Taxonomy" id="2547600"/>
    <lineage>
        <taxon>Bacteria</taxon>
        <taxon>Pseudomonadati</taxon>
        <taxon>Bacteroidota</taxon>
        <taxon>Flavobacteriia</taxon>
        <taxon>Flavobacteriales</taxon>
        <taxon>Weeksellaceae</taxon>
        <taxon>Chryseobacterium group</taxon>
        <taxon>Chryseobacterium</taxon>
    </lineage>
</organism>
<name>A0A4P6ZFP9_9FLAO</name>
<evidence type="ECO:0000256" key="4">
    <source>
        <dbReference type="ARBA" id="ARBA00023284"/>
    </source>
</evidence>
<keyword evidence="3" id="KW-1015">Disulfide bond</keyword>
<keyword evidence="7" id="KW-1185">Reference proteome</keyword>
<dbReference type="RefSeq" id="WP_133439825.1">
    <property type="nucleotide sequence ID" value="NZ_CP037954.1"/>
</dbReference>
<accession>A0A4P6ZFP9</accession>
<evidence type="ECO:0000313" key="7">
    <source>
        <dbReference type="Proteomes" id="UP000294419"/>
    </source>
</evidence>
<evidence type="ECO:0000256" key="3">
    <source>
        <dbReference type="ARBA" id="ARBA00023157"/>
    </source>
</evidence>
<dbReference type="InterPro" id="IPR036249">
    <property type="entry name" value="Thioredoxin-like_sf"/>
</dbReference>
<proteinExistence type="predicted"/>
<dbReference type="InterPro" id="IPR013766">
    <property type="entry name" value="Thioredoxin_domain"/>
</dbReference>
<dbReference type="EMBL" id="CP037954">
    <property type="protein sequence ID" value="QBO58388.1"/>
    <property type="molecule type" value="Genomic_DNA"/>
</dbReference>
<dbReference type="GO" id="GO:0017004">
    <property type="term" value="P:cytochrome complex assembly"/>
    <property type="evidence" value="ECO:0007669"/>
    <property type="project" value="UniProtKB-KW"/>
</dbReference>
<dbReference type="PANTHER" id="PTHR42852">
    <property type="entry name" value="THIOL:DISULFIDE INTERCHANGE PROTEIN DSBE"/>
    <property type="match status" value="1"/>
</dbReference>
<sequence>MKNKFCREILSLTFMTLLFVQIPAQLKALKIGDSIPEEVWTTPLQLVNSPQKTLQLSKDREKLILLDFWATWCGSCLKNFPKMEELEKQFGGRIKIIPVTSESSAVLDKFFSTANGKRYSKTASVKEDKTFHQLFPHTAVPYIAWIKNGKLINTTDAEQVTEQTVAEILNDKNSSLQTVIQVDRSRPFMLSENFDLEKQTALRNYTFLSKGRIRSAAAGSVFRRKDQVVYGRLFSNVVLMFIYRGIAAEIFSQNGEQFSDKRISNFVKFPSEITFDPSKETTVPDARYYTFEYIDTVANADSLYNNMLSALNRSTDYTASTEQQKVKCLVIRQNTTKMKKQQRSDTGLSMQNLVSLLNADNNITSLPIIDESKFVGNTGIEKEDIRDLNSLKSAFAKHHLQVTEEERNLMMFVIKDK</sequence>
<dbReference type="Pfam" id="PF00085">
    <property type="entry name" value="Thioredoxin"/>
    <property type="match status" value="1"/>
</dbReference>
<keyword evidence="2" id="KW-0201">Cytochrome c-type biogenesis</keyword>
<protein>
    <submittedName>
        <fullName evidence="6">Thioredoxin</fullName>
    </submittedName>
</protein>
<reference evidence="6 7" key="1">
    <citation type="submission" date="2019-03" db="EMBL/GenBank/DDBJ databases">
        <authorList>
            <person name="Kim H."/>
            <person name="Yu S.-M."/>
        </authorList>
    </citation>
    <scope>NUCLEOTIDE SEQUENCE [LARGE SCALE GENOMIC DNA]</scope>
    <source>
        <strain evidence="6 7">NBC122</strain>
    </source>
</reference>
<dbReference type="Gene3D" id="3.40.30.10">
    <property type="entry name" value="Glutaredoxin"/>
    <property type="match status" value="1"/>
</dbReference>
<evidence type="ECO:0000259" key="5">
    <source>
        <dbReference type="PROSITE" id="PS51352"/>
    </source>
</evidence>
<dbReference type="InterPro" id="IPR050553">
    <property type="entry name" value="Thioredoxin_ResA/DsbE_sf"/>
</dbReference>
<gene>
    <name evidence="6" type="primary">trxA_1</name>
    <name evidence="6" type="ORF">NBC122_01573</name>
</gene>
<dbReference type="OrthoDB" id="1118217at2"/>
<feature type="domain" description="Thioredoxin" evidence="5">
    <location>
        <begin position="29"/>
        <end position="170"/>
    </location>
</feature>
<comment type="subcellular location">
    <subcellularLocation>
        <location evidence="1">Cell envelope</location>
    </subcellularLocation>
</comment>
<dbReference type="InterPro" id="IPR017937">
    <property type="entry name" value="Thioredoxin_CS"/>
</dbReference>
<dbReference type="PANTHER" id="PTHR42852:SF6">
    <property type="entry name" value="THIOL:DISULFIDE INTERCHANGE PROTEIN DSBE"/>
    <property type="match status" value="1"/>
</dbReference>
<dbReference type="PROSITE" id="PS51352">
    <property type="entry name" value="THIOREDOXIN_2"/>
    <property type="match status" value="1"/>
</dbReference>
<dbReference type="Proteomes" id="UP000294419">
    <property type="component" value="Chromosome"/>
</dbReference>